<dbReference type="Gene3D" id="2.60.40.10">
    <property type="entry name" value="Immunoglobulins"/>
    <property type="match status" value="2"/>
</dbReference>
<dbReference type="Pfam" id="PF00703">
    <property type="entry name" value="Glyco_hydro_2"/>
    <property type="match status" value="1"/>
</dbReference>
<dbReference type="InterPro" id="IPR036156">
    <property type="entry name" value="Beta-gal/glucu_dom_sf"/>
</dbReference>
<dbReference type="Pfam" id="PF02837">
    <property type="entry name" value="Glyco_hydro_2_N"/>
    <property type="match status" value="1"/>
</dbReference>
<dbReference type="InterPro" id="IPR011013">
    <property type="entry name" value="Gal_mutarotase_sf_dom"/>
</dbReference>
<dbReference type="Pfam" id="PF02836">
    <property type="entry name" value="Glyco_hydro_2_C"/>
    <property type="match status" value="1"/>
</dbReference>
<dbReference type="InterPro" id="IPR014718">
    <property type="entry name" value="GH-type_carb-bd"/>
</dbReference>
<evidence type="ECO:0000256" key="4">
    <source>
        <dbReference type="ARBA" id="ARBA00013303"/>
    </source>
</evidence>
<dbReference type="InterPro" id="IPR023230">
    <property type="entry name" value="Glyco_hydro_2_CS"/>
</dbReference>
<dbReference type="InterPro" id="IPR008979">
    <property type="entry name" value="Galactose-bd-like_sf"/>
</dbReference>
<dbReference type="SUPFAM" id="SSF74650">
    <property type="entry name" value="Galactose mutarotase-like"/>
    <property type="match status" value="1"/>
</dbReference>
<feature type="region of interest" description="Disordered" evidence="9">
    <location>
        <begin position="935"/>
        <end position="957"/>
    </location>
</feature>
<evidence type="ECO:0000256" key="1">
    <source>
        <dbReference type="ARBA" id="ARBA00001412"/>
    </source>
</evidence>
<accession>A0ABS2RKB9</accession>
<dbReference type="PANTHER" id="PTHR46323">
    <property type="entry name" value="BETA-GALACTOSIDASE"/>
    <property type="match status" value="1"/>
</dbReference>
<evidence type="ECO:0000256" key="5">
    <source>
        <dbReference type="ARBA" id="ARBA00022801"/>
    </source>
</evidence>
<keyword evidence="12" id="KW-1185">Reference proteome</keyword>
<name>A0ABS2RKB9_9ACTN</name>
<reference evidence="11 12" key="1">
    <citation type="submission" date="2021-01" db="EMBL/GenBank/DDBJ databases">
        <title>Sequencing the genomes of 1000 actinobacteria strains.</title>
        <authorList>
            <person name="Klenk H.-P."/>
        </authorList>
    </citation>
    <scope>NUCLEOTIDE SEQUENCE [LARGE SCALE GENOMIC DNA]</scope>
    <source>
        <strain evidence="11 12">DSM 18662</strain>
    </source>
</reference>
<feature type="region of interest" description="Disordered" evidence="9">
    <location>
        <begin position="745"/>
        <end position="785"/>
    </location>
</feature>
<dbReference type="Pfam" id="PF02929">
    <property type="entry name" value="Bgal_small_N"/>
    <property type="match status" value="1"/>
</dbReference>
<dbReference type="InterPro" id="IPR050347">
    <property type="entry name" value="Bact_Beta-galactosidase"/>
</dbReference>
<protein>
    <recommendedName>
        <fullName evidence="4 8">Beta-galactosidase</fullName>
        <ecNumber evidence="3 8">3.2.1.23</ecNumber>
    </recommendedName>
    <alternativeName>
        <fullName evidence="7 8">Lactase</fullName>
    </alternativeName>
</protein>
<evidence type="ECO:0000256" key="2">
    <source>
        <dbReference type="ARBA" id="ARBA00007401"/>
    </source>
</evidence>
<sequence>MTATSYVEDFTPGSGRRLPARSWLHSDAPRLSLNGDWRFKLWPSHKVADDAVAEPDFDDADWDLLPVPSHWVLKGDGAYGRPAYTNVQYPFPIDPPFVPDENPTGDHRRTFELPDWDTERVALRFDGVESVYRVWLNGTEIGIGKGSRLAQEFDVTDALRPGENVLVVRVHQWSSMSYLEDQDQWWLPGIFRDVTLVGRPAGGIDDVWVSAEFDHESGKGTITTEITAPDAAYPVTVTIPELQVEVSWSSAADVEPIIIDSVEPWSAESPRLYEAQLTSTGEQVTLRLGFRTVKINGDIFTVNGRRVVFHGMNRHETHPVRGRAFDEAHARADMILMKQHNVNAIRTSHYPPHPRVLDLADELGFWVIDECDLETHGFAYLDWVGNPSDDPRWESAYLDRIERTVERDKNHPSVIIWSLGNESGTGRNLAAMSQWVHGRDTGRPVHYEGDYTGAYTDVYSRMYSNLIETANIGGESGAVLNCGPAEGQRVRSKPFLLCEYAHAMGNGPGALSEYDALTETYPRLHGGFIWEWRDHGLLTHTEDGTEFYGYGGDFGEVVHDGNFVMDGMVLPDDTPTPGLAEFAQVSQPIRFGDLADDGTLQIRNRYHSVGSDHLRFVAVLEVDGDLVQESDLEVPPLAAGQTVAVSLPKAVLAAAEDGESWLSVRAELSDDSPWAPAGHVVARGQYELTPVQRPAVLAAPRVPNPAAPTTATLTLGAAGLEAAFDAVTGGLTRLGSMTVAGPRLELWRGPTDNDRGGSGGSYELGDPDLTDGQGMPGPTSEQRWRQRGLDRLVHRTKEVLVGDQALVVHTRVSAANSGRHVETSYRWFVHDGRLALRVDVAPSPGWDCTWPRVGVRFDLPTEVSQATWFGSGPNEAYADSRAAARVGRFQAGIDELSVRYSRPQETGHRPELRWLELGDGNKAVLRLSTTADRTGHRPGFTLSRHTPQQLDRAPHPHELPRNENVYLFIDDAQHGLGSRACGLDVLPEHALWPGARSFTVLFETP</sequence>
<dbReference type="SUPFAM" id="SSF51445">
    <property type="entry name" value="(Trans)glycosidases"/>
    <property type="match status" value="1"/>
</dbReference>
<keyword evidence="5 8" id="KW-0378">Hydrolase</keyword>
<comment type="similarity">
    <text evidence="2 8">Belongs to the glycosyl hydrolase 2 family.</text>
</comment>
<comment type="caution">
    <text evidence="11">The sequence shown here is derived from an EMBL/GenBank/DDBJ whole genome shotgun (WGS) entry which is preliminary data.</text>
</comment>
<dbReference type="PROSITE" id="PS00608">
    <property type="entry name" value="GLYCOSYL_HYDROL_F2_2"/>
    <property type="match status" value="1"/>
</dbReference>
<dbReference type="EC" id="3.2.1.23" evidence="3 8"/>
<dbReference type="PROSITE" id="PS00719">
    <property type="entry name" value="GLYCOSYL_HYDROL_F2_1"/>
    <property type="match status" value="1"/>
</dbReference>
<comment type="catalytic activity">
    <reaction evidence="1 8">
        <text>Hydrolysis of terminal non-reducing beta-D-galactose residues in beta-D-galactosides.</text>
        <dbReference type="EC" id="3.2.1.23"/>
    </reaction>
</comment>
<dbReference type="RefSeq" id="WP_204916941.1">
    <property type="nucleotide sequence ID" value="NZ_BAAAQP010000008.1"/>
</dbReference>
<dbReference type="InterPro" id="IPR004199">
    <property type="entry name" value="B-gal_small/dom_5"/>
</dbReference>
<dbReference type="SUPFAM" id="SSF49303">
    <property type="entry name" value="beta-Galactosidase/glucuronidase domain"/>
    <property type="match status" value="2"/>
</dbReference>
<feature type="domain" description="Beta galactosidase small chain/" evidence="10">
    <location>
        <begin position="714"/>
        <end position="1003"/>
    </location>
</feature>
<dbReference type="Gene3D" id="3.20.20.80">
    <property type="entry name" value="Glycosidases"/>
    <property type="match status" value="1"/>
</dbReference>
<evidence type="ECO:0000256" key="7">
    <source>
        <dbReference type="ARBA" id="ARBA00032230"/>
    </source>
</evidence>
<evidence type="ECO:0000256" key="9">
    <source>
        <dbReference type="SAM" id="MobiDB-lite"/>
    </source>
</evidence>
<dbReference type="PANTHER" id="PTHR46323:SF2">
    <property type="entry name" value="BETA-GALACTOSIDASE"/>
    <property type="match status" value="1"/>
</dbReference>
<evidence type="ECO:0000259" key="10">
    <source>
        <dbReference type="SMART" id="SM01038"/>
    </source>
</evidence>
<dbReference type="InterPro" id="IPR023232">
    <property type="entry name" value="Glyco_hydro_2_AS"/>
</dbReference>
<dbReference type="InterPro" id="IPR006104">
    <property type="entry name" value="Glyco_hydro_2_N"/>
</dbReference>
<dbReference type="Pfam" id="PF16353">
    <property type="entry name" value="LacZ_4"/>
    <property type="match status" value="1"/>
</dbReference>
<dbReference type="SMART" id="SM01038">
    <property type="entry name" value="Bgal_small_N"/>
    <property type="match status" value="1"/>
</dbReference>
<dbReference type="EMBL" id="JAFBCF010000001">
    <property type="protein sequence ID" value="MBM7798394.1"/>
    <property type="molecule type" value="Genomic_DNA"/>
</dbReference>
<dbReference type="SUPFAM" id="SSF49785">
    <property type="entry name" value="Galactose-binding domain-like"/>
    <property type="match status" value="1"/>
</dbReference>
<evidence type="ECO:0000313" key="12">
    <source>
        <dbReference type="Proteomes" id="UP000704762"/>
    </source>
</evidence>
<dbReference type="InterPro" id="IPR013783">
    <property type="entry name" value="Ig-like_fold"/>
</dbReference>
<dbReference type="PRINTS" id="PR00132">
    <property type="entry name" value="GLHYDRLASE2"/>
</dbReference>
<dbReference type="GO" id="GO:0004565">
    <property type="term" value="F:beta-galactosidase activity"/>
    <property type="evidence" value="ECO:0007669"/>
    <property type="project" value="UniProtKB-EC"/>
</dbReference>
<dbReference type="InterPro" id="IPR006103">
    <property type="entry name" value="Glyco_hydro_2_cat"/>
</dbReference>
<organism evidence="11 12">
    <name type="scientific">Microlunatus panaciterrae</name>
    <dbReference type="NCBI Taxonomy" id="400768"/>
    <lineage>
        <taxon>Bacteria</taxon>
        <taxon>Bacillati</taxon>
        <taxon>Actinomycetota</taxon>
        <taxon>Actinomycetes</taxon>
        <taxon>Propionibacteriales</taxon>
        <taxon>Propionibacteriaceae</taxon>
        <taxon>Microlunatus</taxon>
    </lineage>
</organism>
<gene>
    <name evidence="11" type="ORF">JOE57_001315</name>
</gene>
<dbReference type="Gene3D" id="2.70.98.10">
    <property type="match status" value="1"/>
</dbReference>
<evidence type="ECO:0000256" key="8">
    <source>
        <dbReference type="RuleBase" id="RU361154"/>
    </source>
</evidence>
<keyword evidence="6 8" id="KW-0326">Glycosidase</keyword>
<dbReference type="InterPro" id="IPR032312">
    <property type="entry name" value="LacZ_4"/>
</dbReference>
<evidence type="ECO:0000313" key="11">
    <source>
        <dbReference type="EMBL" id="MBM7798394.1"/>
    </source>
</evidence>
<evidence type="ECO:0000256" key="6">
    <source>
        <dbReference type="ARBA" id="ARBA00023295"/>
    </source>
</evidence>
<dbReference type="InterPro" id="IPR017853">
    <property type="entry name" value="GH"/>
</dbReference>
<dbReference type="InterPro" id="IPR006102">
    <property type="entry name" value="Ig-like_GH2"/>
</dbReference>
<evidence type="ECO:0000256" key="3">
    <source>
        <dbReference type="ARBA" id="ARBA00012756"/>
    </source>
</evidence>
<dbReference type="Proteomes" id="UP000704762">
    <property type="component" value="Unassembled WGS sequence"/>
</dbReference>
<dbReference type="InterPro" id="IPR006101">
    <property type="entry name" value="Glyco_hydro_2"/>
</dbReference>
<dbReference type="Gene3D" id="2.60.120.260">
    <property type="entry name" value="Galactose-binding domain-like"/>
    <property type="match status" value="1"/>
</dbReference>
<proteinExistence type="inferred from homology"/>